<keyword evidence="1" id="KW-0175">Coiled coil</keyword>
<keyword evidence="3" id="KW-1133">Transmembrane helix</keyword>
<accession>A0A239ET93</accession>
<feature type="transmembrane region" description="Helical" evidence="3">
    <location>
        <begin position="39"/>
        <end position="60"/>
    </location>
</feature>
<evidence type="ECO:0000256" key="2">
    <source>
        <dbReference type="SAM" id="MobiDB-lite"/>
    </source>
</evidence>
<sequence>MSYEIKNQIIDAQNGHGQGQNGPIMPAALDLDVERSVRLYPKLAAAVAIAAFVGVVGYALRQQPMYTAQTSVYIQPVATKLLSDGTPGYYDSNKYDSYIQQQILTATRADILKSALEKMPAGTWQMPGESEEHAIDRLQSALRVQRVQTTYQLTFGVTSPNQAAVAPAANAVTDAFLKLGRKDELSQTDDRMQLLAEERDRITKELEGEREEQRQLSASIGVANPAGEAGNPYDMQLAELRSQLSSARKDRDVAASQLETVSGPSPAALDTAAEELIQADSTLAAMKTTISERKGQLTSQMAGLTANNPLYRQDQLEMQQLDKSLDTMTTQMREKAARRLQDKLRLDLARTADVESRLNAQLAKQTGIATGAAPRLQRANDLAADITRMQQRYATIDDTMRSLALESSSPGLAHLVAAATPPDGPDPSRRMLLLLASIPLALFLGAAAAVIATKRDRHVYIGKDLDKLLGFQPIAVLPARADVSQNVMDEYVLRLAGGIDQALRRGRARSYLLTGASPSIDASELVRELADKMEQLGFRTVLVSAAAVLQPLPEGAAKADSVSISKGMPNALSGVHQSLLVANLERLKRGNDLLLIESDPLLVSAETEYVARLADVTIVIAESGVTLREDLLRAAALLKRLSASGVGAVLTELHVNAADQAFRSSIKSLEGRQYTGVRPVQERPVRQALEETEPEQATPVVVAPEEFVAAHEYYEPAPAEQSVHAAAAEHLSEPVAVAEPVVEHSSWHEPAHAAEAAYSAFETKPEPAAVESVVSEPAFAEIVEEPVLSHSEPLATGFSQPAVESVAEPVAEAAVEPELPVHHEPTVFAQYAASAAHFDPIHAEVPAMQIHRIVEAPTEPLAEPAAPHETVATEPIAPRAAQPEFEAADLHFNPNISRQRMAFRGTTGRVQAEEEEQPKRSWVHRLFRRDTPQVSYSIIPTDDEDDEIEEVAPELVYTRSDRSGSYMTEPVAEPSAATSEQAAEPASVHEPVVLHEPVAHAPEPVAVSVPAELEPVQEPVSPVAVGMEPAPEVHWTPLAGSQTQAEEAAFVHEALPEPIAPVVEDAAAHAVEPVAEVLAEPIVEHAIHVEPETHEAVEQRWAAFAEPASEAAQPVVETHAEAVVAHAAVEFEEPTVESVNSVVEPLVQDSASVPHLAAPEQPAARTEPEFEVSMPLVPMSTDFKEPSFEPLPDVHTWAQPEPEAQPVEAAQEVSRSNVYESYRPAAVDVQPEPVAAAVEHFEPAHAESVYVEPAQVDAPVFTPEPTYASEPEPVYAAAEPVAPLRAHREVERPAHVPRRFHLLSQFDRPLSPRNDVRESNGGSR</sequence>
<feature type="region of interest" description="Disordered" evidence="2">
    <location>
        <begin position="1303"/>
        <end position="1324"/>
    </location>
</feature>
<evidence type="ECO:0000313" key="4">
    <source>
        <dbReference type="EMBL" id="SNS47847.1"/>
    </source>
</evidence>
<evidence type="ECO:0000256" key="1">
    <source>
        <dbReference type="SAM" id="Coils"/>
    </source>
</evidence>
<dbReference type="PANTHER" id="PTHR32309:SF31">
    <property type="entry name" value="CAPSULAR EXOPOLYSACCHARIDE FAMILY"/>
    <property type="match status" value="1"/>
</dbReference>
<dbReference type="OrthoDB" id="102834at2"/>
<evidence type="ECO:0000313" key="5">
    <source>
        <dbReference type="Proteomes" id="UP000198356"/>
    </source>
</evidence>
<gene>
    <name evidence="4" type="ORF">SAMN05421770_1011147</name>
</gene>
<protein>
    <submittedName>
        <fullName evidence="4">Uncharacterized protein involved in exopolysaccharide biosynthesis</fullName>
    </submittedName>
</protein>
<dbReference type="Gene3D" id="3.40.50.300">
    <property type="entry name" value="P-loop containing nucleotide triphosphate hydrolases"/>
    <property type="match status" value="1"/>
</dbReference>
<proteinExistence type="predicted"/>
<reference evidence="4 5" key="1">
    <citation type="submission" date="2017-06" db="EMBL/GenBank/DDBJ databases">
        <authorList>
            <person name="Kim H.J."/>
            <person name="Triplett B.A."/>
        </authorList>
    </citation>
    <scope>NUCLEOTIDE SEQUENCE [LARGE SCALE GENOMIC DNA]</scope>
    <source>
        <strain evidence="4 5">DSM 18704</strain>
    </source>
</reference>
<dbReference type="SUPFAM" id="SSF52540">
    <property type="entry name" value="P-loop containing nucleoside triphosphate hydrolases"/>
    <property type="match status" value="1"/>
</dbReference>
<dbReference type="Proteomes" id="UP000198356">
    <property type="component" value="Unassembled WGS sequence"/>
</dbReference>
<dbReference type="InterPro" id="IPR027417">
    <property type="entry name" value="P-loop_NTPase"/>
</dbReference>
<feature type="coiled-coil region" evidence="1">
    <location>
        <begin position="185"/>
        <end position="212"/>
    </location>
</feature>
<dbReference type="PANTHER" id="PTHR32309">
    <property type="entry name" value="TYROSINE-PROTEIN KINASE"/>
    <property type="match status" value="1"/>
</dbReference>
<feature type="region of interest" description="Disordered" evidence="2">
    <location>
        <begin position="960"/>
        <end position="983"/>
    </location>
</feature>
<keyword evidence="5" id="KW-1185">Reference proteome</keyword>
<evidence type="ECO:0000256" key="3">
    <source>
        <dbReference type="SAM" id="Phobius"/>
    </source>
</evidence>
<keyword evidence="3" id="KW-0472">Membrane</keyword>
<dbReference type="InterPro" id="IPR050445">
    <property type="entry name" value="Bact_polysacc_biosynth/exp"/>
</dbReference>
<dbReference type="RefSeq" id="WP_089407372.1">
    <property type="nucleotide sequence ID" value="NZ_FZOU01000001.1"/>
</dbReference>
<keyword evidence="3" id="KW-0812">Transmembrane</keyword>
<name>A0A239ET93_9BACT</name>
<dbReference type="EMBL" id="FZOU01000001">
    <property type="protein sequence ID" value="SNS47847.1"/>
    <property type="molecule type" value="Genomic_DNA"/>
</dbReference>
<organism evidence="4 5">
    <name type="scientific">Granulicella rosea</name>
    <dbReference type="NCBI Taxonomy" id="474952"/>
    <lineage>
        <taxon>Bacteria</taxon>
        <taxon>Pseudomonadati</taxon>
        <taxon>Acidobacteriota</taxon>
        <taxon>Terriglobia</taxon>
        <taxon>Terriglobales</taxon>
        <taxon>Acidobacteriaceae</taxon>
        <taxon>Granulicella</taxon>
    </lineage>
</organism>